<dbReference type="PANTHER" id="PTHR40081:SF1">
    <property type="entry name" value="TAT PATHWAY SIGNAL SEQUENCE DOMAIN PROTEIN"/>
    <property type="match status" value="1"/>
</dbReference>
<feature type="domain" description="PcRGLX/YetA-like N-terminal RIFT barrel" evidence="2">
    <location>
        <begin position="50"/>
        <end position="128"/>
    </location>
</feature>
<dbReference type="OrthoDB" id="4798501at2759"/>
<reference evidence="5 6" key="1">
    <citation type="journal article" date="2019" name="Nat. Ecol. Evol.">
        <title>Megaphylogeny resolves global patterns of mushroom evolution.</title>
        <authorList>
            <person name="Varga T."/>
            <person name="Krizsan K."/>
            <person name="Foldi C."/>
            <person name="Dima B."/>
            <person name="Sanchez-Garcia M."/>
            <person name="Sanchez-Ramirez S."/>
            <person name="Szollosi G.J."/>
            <person name="Szarkandi J.G."/>
            <person name="Papp V."/>
            <person name="Albert L."/>
            <person name="Andreopoulos W."/>
            <person name="Angelini C."/>
            <person name="Antonin V."/>
            <person name="Barry K.W."/>
            <person name="Bougher N.L."/>
            <person name="Buchanan P."/>
            <person name="Buyck B."/>
            <person name="Bense V."/>
            <person name="Catcheside P."/>
            <person name="Chovatia M."/>
            <person name="Cooper J."/>
            <person name="Damon W."/>
            <person name="Desjardin D."/>
            <person name="Finy P."/>
            <person name="Geml J."/>
            <person name="Haridas S."/>
            <person name="Hughes K."/>
            <person name="Justo A."/>
            <person name="Karasinski D."/>
            <person name="Kautmanova I."/>
            <person name="Kiss B."/>
            <person name="Kocsube S."/>
            <person name="Kotiranta H."/>
            <person name="LaButti K.M."/>
            <person name="Lechner B.E."/>
            <person name="Liimatainen K."/>
            <person name="Lipzen A."/>
            <person name="Lukacs Z."/>
            <person name="Mihaltcheva S."/>
            <person name="Morgado L.N."/>
            <person name="Niskanen T."/>
            <person name="Noordeloos M.E."/>
            <person name="Ohm R.A."/>
            <person name="Ortiz-Santana B."/>
            <person name="Ovrebo C."/>
            <person name="Racz N."/>
            <person name="Riley R."/>
            <person name="Savchenko A."/>
            <person name="Shiryaev A."/>
            <person name="Soop K."/>
            <person name="Spirin V."/>
            <person name="Szebenyi C."/>
            <person name="Tomsovsky M."/>
            <person name="Tulloss R.E."/>
            <person name="Uehling J."/>
            <person name="Grigoriev I.V."/>
            <person name="Vagvolgyi C."/>
            <person name="Papp T."/>
            <person name="Martin F.M."/>
            <person name="Miettinen O."/>
            <person name="Hibbett D.S."/>
            <person name="Nagy L.G."/>
        </authorList>
    </citation>
    <scope>NUCLEOTIDE SEQUENCE [LARGE SCALE GENOMIC DNA]</scope>
    <source>
        <strain evidence="5 6">CBS 962.96</strain>
    </source>
</reference>
<feature type="domain" description="PcRGLX/YetA-like central beta-sandwich" evidence="3">
    <location>
        <begin position="139"/>
        <end position="493"/>
    </location>
</feature>
<feature type="region of interest" description="Disordered" evidence="1">
    <location>
        <begin position="921"/>
        <end position="952"/>
    </location>
</feature>
<dbReference type="AlphaFoldDB" id="A0A4S8LDM0"/>
<keyword evidence="6" id="KW-1185">Reference proteome</keyword>
<dbReference type="Pfam" id="PF19501">
    <property type="entry name" value="PcRGLX_1st"/>
    <property type="match status" value="1"/>
</dbReference>
<gene>
    <name evidence="5" type="ORF">K435DRAFT_763019</name>
</gene>
<dbReference type="Pfam" id="PF21345">
    <property type="entry name" value="PcRGLX_2nd"/>
    <property type="match status" value="1"/>
</dbReference>
<organism evidence="5 6">
    <name type="scientific">Dendrothele bispora (strain CBS 962.96)</name>
    <dbReference type="NCBI Taxonomy" id="1314807"/>
    <lineage>
        <taxon>Eukaryota</taxon>
        <taxon>Fungi</taxon>
        <taxon>Dikarya</taxon>
        <taxon>Basidiomycota</taxon>
        <taxon>Agaricomycotina</taxon>
        <taxon>Agaricomycetes</taxon>
        <taxon>Agaricomycetidae</taxon>
        <taxon>Agaricales</taxon>
        <taxon>Agaricales incertae sedis</taxon>
        <taxon>Dendrothele</taxon>
    </lineage>
</organism>
<evidence type="ECO:0000313" key="5">
    <source>
        <dbReference type="EMBL" id="THU86989.1"/>
    </source>
</evidence>
<proteinExistence type="predicted"/>
<evidence type="ECO:0000259" key="3">
    <source>
        <dbReference type="Pfam" id="PF21345"/>
    </source>
</evidence>
<dbReference type="InterPro" id="IPR045793">
    <property type="entry name" value="PcRGLX/YetA-like"/>
</dbReference>
<dbReference type="EMBL" id="ML179469">
    <property type="protein sequence ID" value="THU86989.1"/>
    <property type="molecule type" value="Genomic_DNA"/>
</dbReference>
<sequence>MEELCTYTRDSKSSIVDIEDPPLVLRTRPWSSFSLPTYLTHHNMSSSNPISLKWVDGSPPSITPNGTAFGIPWPQGEIDKTTPIAVTAGGTSIPVQTWPMAYWPDGSLKWTGHALSANSGLSNSLSLTSGMPTEPENPVSVSQSDGNITVTTGSFEAKLNSSGTTLISSLSLNGSVKAQNGILVLHLQDAPDEPELTGSKPSVIEMQGRVDNVVVEQSGPVRAVIKVTGKYTGTGHDDFLPFIARLYISAGGTSIRMVHFFIYDGDQTKDFIKGIGLSFTTPLSDEFYNRHVRFVSSSGGVWGEPVRVVSGLRRDATAPVVNAQFAGTETPDISTWPTSVSSELDQLAVWADFTLDQLSPSQFTIAKRTNAGRAASFLPHAGFGDRAAGVGYVGGATGGGVVFAVKDFWQGFPRGLDIRGAAGDEATVTMWAYSPRGPASDMRHYDTVPHGLDLAYEDVGDPDPNPIGIGRSYEVSINVVPATPTRDALSALAKTHIQIPQIIANPEFYVSRKVFGGRWNVPDTSTDAAADIEQHKTALLDFYVKEVDQRHFYGFWNYGDVMHTYDQTRHTWRYDIGGFAWDNGELGTDLWLWMSFMRTGRADVFHMVSAMTRHLSEVDFHHTGPFAGLGSRHNVSHWGDGAKEARVAASSIKRPFFYLTTDELIGDIMDFSLQAGETIMTWDPLRKVFPPPPPQGPGRLRIGPDWVTLVGNWFTKWERTNDDQWLQKIKIGMNDIGGFEFGLFTGNGAAVGWNAATSHLVDEGGEGEGSYHLTMVFGGGELLMEAMDIITDEPEFDKAWLDFCRLYTASDADKIARYGKTWNSGGFNQWYAKLAAYAGQRLNDPTIIASAAQIIRTNTAGVFPPKTTVGGTDVIEPVEEIANIGTNDAAGLSLSEYAVLAIAPGLNAPGPSVVGRVKSSLDWDQSSGDETETVVGSISEKDKTETKNKDRDSKKWKRWLCIS</sequence>
<accession>A0A4S8LDM0</accession>
<evidence type="ECO:0000256" key="1">
    <source>
        <dbReference type="SAM" id="MobiDB-lite"/>
    </source>
</evidence>
<dbReference type="InterPro" id="IPR048331">
    <property type="entry name" value="PcRGLX/YetA_3rd"/>
</dbReference>
<evidence type="ECO:0000259" key="2">
    <source>
        <dbReference type="Pfam" id="PF19501"/>
    </source>
</evidence>
<feature type="compositionally biased region" description="Basic and acidic residues" evidence="1">
    <location>
        <begin position="939"/>
        <end position="952"/>
    </location>
</feature>
<evidence type="ECO:0000313" key="6">
    <source>
        <dbReference type="Proteomes" id="UP000297245"/>
    </source>
</evidence>
<dbReference type="InterPro" id="IPR048330">
    <property type="entry name" value="PcRGLX/YetA_2nd"/>
</dbReference>
<dbReference type="Proteomes" id="UP000297245">
    <property type="component" value="Unassembled WGS sequence"/>
</dbReference>
<name>A0A4S8LDM0_DENBC</name>
<dbReference type="PANTHER" id="PTHR40081">
    <property type="entry name" value="CONCANAVALIN A-LIKE LECTIN/GLUCANASE"/>
    <property type="match status" value="1"/>
</dbReference>
<dbReference type="InterPro" id="IPR048329">
    <property type="entry name" value="PcRGLX_1st"/>
</dbReference>
<feature type="domain" description="PcRGLX/YetA-like C-terminal alpha/alpha toroid" evidence="4">
    <location>
        <begin position="500"/>
        <end position="903"/>
    </location>
</feature>
<protein>
    <submittedName>
        <fullName evidence="5">Uncharacterized protein</fullName>
    </submittedName>
</protein>
<evidence type="ECO:0000259" key="4">
    <source>
        <dbReference type="Pfam" id="PF21346"/>
    </source>
</evidence>
<dbReference type="Pfam" id="PF21346">
    <property type="entry name" value="PcRGLX_3rd"/>
    <property type="match status" value="1"/>
</dbReference>